<sequence>MRIRKIWVDNFRRLENFELNLCDATGRPRPLTVVVGANMSGKTTILDALHLVYACIENAREPRLRPDFDPADPAIRRDPNLPIAVDVEFELHPGEWAAIDHVERLLGTSGLGVPESARYVVRFRWPAPEGSFFGVKETEPYKANLAFRGRATAKVAQSRRLLKEDVFEQIGGMIYLDQHRTVDLRGPTSRVGPEPELREEASSRDVLPWLAFISILDQKWDPAKQGESAWRRVKRLYGELALPSTIDDIEASDEGFDLRLRRGDDVYYSAGMSSGERQLLRLAANFTSARASRSVILIDEIELHMHPAWQRNLLHFCRSGGDYDNQFIVTTHSESLLRYVSPADVFYVGGLDT</sequence>
<protein>
    <submittedName>
        <fullName evidence="3">AAA family ATPase</fullName>
    </submittedName>
</protein>
<feature type="domain" description="ATPase AAA-type core" evidence="2">
    <location>
        <begin position="206"/>
        <end position="337"/>
    </location>
</feature>
<organism evidence="3 4">
    <name type="scientific">Polyangium sorediatum</name>
    <dbReference type="NCBI Taxonomy" id="889274"/>
    <lineage>
        <taxon>Bacteria</taxon>
        <taxon>Pseudomonadati</taxon>
        <taxon>Myxococcota</taxon>
        <taxon>Polyangia</taxon>
        <taxon>Polyangiales</taxon>
        <taxon>Polyangiaceae</taxon>
        <taxon>Polyangium</taxon>
    </lineage>
</organism>
<dbReference type="Proteomes" id="UP001160301">
    <property type="component" value="Unassembled WGS sequence"/>
</dbReference>
<dbReference type="RefSeq" id="WP_136967656.1">
    <property type="nucleotide sequence ID" value="NZ_JARZHI010000005.1"/>
</dbReference>
<dbReference type="InterPro" id="IPR041685">
    <property type="entry name" value="AAA_GajA/Old/RecF-like"/>
</dbReference>
<reference evidence="3 4" key="1">
    <citation type="submission" date="2023-04" db="EMBL/GenBank/DDBJ databases">
        <title>The genome sequence of Polyangium sorediatum DSM14670.</title>
        <authorList>
            <person name="Zhang X."/>
        </authorList>
    </citation>
    <scope>NUCLEOTIDE SEQUENCE [LARGE SCALE GENOMIC DNA]</scope>
    <source>
        <strain evidence="3 4">DSM 14670</strain>
    </source>
</reference>
<dbReference type="EMBL" id="JARZHI010000005">
    <property type="protein sequence ID" value="MDI1429589.1"/>
    <property type="molecule type" value="Genomic_DNA"/>
</dbReference>
<keyword evidence="4" id="KW-1185">Reference proteome</keyword>
<evidence type="ECO:0000259" key="2">
    <source>
        <dbReference type="Pfam" id="PF13304"/>
    </source>
</evidence>
<dbReference type="PANTHER" id="PTHR43581:SF4">
    <property type="entry name" value="ATP_GTP PHOSPHATASE"/>
    <property type="match status" value="1"/>
</dbReference>
<feature type="domain" description="Endonuclease GajA/Old nuclease/RecF-like AAA" evidence="1">
    <location>
        <begin position="1"/>
        <end position="52"/>
    </location>
</feature>
<evidence type="ECO:0000313" key="4">
    <source>
        <dbReference type="Proteomes" id="UP001160301"/>
    </source>
</evidence>
<dbReference type="PANTHER" id="PTHR43581">
    <property type="entry name" value="ATP/GTP PHOSPHATASE"/>
    <property type="match status" value="1"/>
</dbReference>
<evidence type="ECO:0000313" key="3">
    <source>
        <dbReference type="EMBL" id="MDI1429589.1"/>
    </source>
</evidence>
<dbReference type="InterPro" id="IPR003959">
    <property type="entry name" value="ATPase_AAA_core"/>
</dbReference>
<dbReference type="Gene3D" id="3.40.50.300">
    <property type="entry name" value="P-loop containing nucleotide triphosphate hydrolases"/>
    <property type="match status" value="1"/>
</dbReference>
<dbReference type="Pfam" id="PF13304">
    <property type="entry name" value="AAA_21"/>
    <property type="match status" value="1"/>
</dbReference>
<accession>A0ABT6NMQ6</accession>
<comment type="caution">
    <text evidence="3">The sequence shown here is derived from an EMBL/GenBank/DDBJ whole genome shotgun (WGS) entry which is preliminary data.</text>
</comment>
<proteinExistence type="predicted"/>
<dbReference type="SUPFAM" id="SSF52540">
    <property type="entry name" value="P-loop containing nucleoside triphosphate hydrolases"/>
    <property type="match status" value="1"/>
</dbReference>
<dbReference type="Pfam" id="PF13175">
    <property type="entry name" value="AAA_15"/>
    <property type="match status" value="1"/>
</dbReference>
<gene>
    <name evidence="3" type="ORF">QHF89_08785</name>
</gene>
<dbReference type="InterPro" id="IPR051396">
    <property type="entry name" value="Bact_Antivir_Def_Nuclease"/>
</dbReference>
<evidence type="ECO:0000259" key="1">
    <source>
        <dbReference type="Pfam" id="PF13175"/>
    </source>
</evidence>
<name>A0ABT6NMQ6_9BACT</name>
<dbReference type="InterPro" id="IPR027417">
    <property type="entry name" value="P-loop_NTPase"/>
</dbReference>